<dbReference type="EMBL" id="FLUV01001246">
    <property type="protein sequence ID" value="SBW22658.1"/>
    <property type="molecule type" value="Genomic_DNA"/>
</dbReference>
<dbReference type="InterPro" id="IPR014576">
    <property type="entry name" value="Pesterase_YhaO"/>
</dbReference>
<dbReference type="InterPro" id="IPR004843">
    <property type="entry name" value="Calcineurin-like_PHP"/>
</dbReference>
<evidence type="ECO:0000256" key="1">
    <source>
        <dbReference type="ARBA" id="ARBA00022801"/>
    </source>
</evidence>
<name>A0A1C3NYR4_9ACTN</name>
<sequence length="418" mass="44807">MSLILGGNMRLVHAADVHLDSPLRGLTRLGDSDLAHLLRQATRRALENLTDLTVDRRADALLLAGDIYDGNWRDYATGRFFVEQMARLHDEKIPVFMIAGNHDAESEITRALILPPNVTVFASDQAGTGTVEEIGLAVHGQSYPTRDVYTNLARAYPNAIPGMVNVGLLHTAVEGSEDHAAYAPCTADDLARTGYDYFALGHVHAHRIVRDGEHVAAFSGNLQGRHPRESGPKGALVVEVEPGRAAMISHEPCDVARWATLTIDVTPCRTLEDVLTRVTGELGATRREAGTRPVVARLVLVGASRAAAGLTDDERLREELATVAASLDVSIEKILVRAVSPEQPASVDPELMAAIHAAADDLAKNADLLAALIGPLEREVGRPLRAADLLDLRDPGALVDLARRAGVGLVARLVGDED</sequence>
<keyword evidence="1" id="KW-0378">Hydrolase</keyword>
<dbReference type="InterPro" id="IPR029052">
    <property type="entry name" value="Metallo-depent_PP-like"/>
</dbReference>
<evidence type="ECO:0000313" key="4">
    <source>
        <dbReference type="Proteomes" id="UP000199013"/>
    </source>
</evidence>
<dbReference type="Proteomes" id="UP000199013">
    <property type="component" value="Unassembled WGS sequence"/>
</dbReference>
<dbReference type="PIRSF" id="PIRSF033091">
    <property type="entry name" value="Pesterase_YhaO"/>
    <property type="match status" value="1"/>
</dbReference>
<gene>
    <name evidence="3" type="ORF">FDG2_2948</name>
</gene>
<dbReference type="Gene3D" id="3.60.21.10">
    <property type="match status" value="1"/>
</dbReference>
<dbReference type="InterPro" id="IPR041796">
    <property type="entry name" value="Mre11_N"/>
</dbReference>
<dbReference type="InterPro" id="IPR050535">
    <property type="entry name" value="DNA_Repair-Maintenance_Comp"/>
</dbReference>
<dbReference type="AlphaFoldDB" id="A0A1C3NYR4"/>
<evidence type="ECO:0000259" key="2">
    <source>
        <dbReference type="Pfam" id="PF00149"/>
    </source>
</evidence>
<proteinExistence type="predicted"/>
<protein>
    <submittedName>
        <fullName evidence="3">Metallophosphoesterase</fullName>
    </submittedName>
</protein>
<evidence type="ECO:0000313" key="3">
    <source>
        <dbReference type="EMBL" id="SBW22658.1"/>
    </source>
</evidence>
<accession>A0A1C3NYR4</accession>
<dbReference type="Pfam" id="PF00149">
    <property type="entry name" value="Metallophos"/>
    <property type="match status" value="1"/>
</dbReference>
<dbReference type="PANTHER" id="PTHR30337:SF7">
    <property type="entry name" value="PHOSPHOESTERASE"/>
    <property type="match status" value="1"/>
</dbReference>
<feature type="domain" description="Calcineurin-like phosphoesterase" evidence="2">
    <location>
        <begin position="9"/>
        <end position="204"/>
    </location>
</feature>
<reference evidence="4" key="1">
    <citation type="submission" date="2016-02" db="EMBL/GenBank/DDBJ databases">
        <authorList>
            <person name="Wibberg D."/>
        </authorList>
    </citation>
    <scope>NUCLEOTIDE SEQUENCE [LARGE SCALE GENOMIC DNA]</scope>
</reference>
<dbReference type="PANTHER" id="PTHR30337">
    <property type="entry name" value="COMPONENT OF ATP-DEPENDENT DSDNA EXONUCLEASE"/>
    <property type="match status" value="1"/>
</dbReference>
<dbReference type="CDD" id="cd00840">
    <property type="entry name" value="MPP_Mre11_N"/>
    <property type="match status" value="1"/>
</dbReference>
<organism evidence="3 4">
    <name type="scientific">Candidatus Protofrankia californiensis</name>
    <dbReference type="NCBI Taxonomy" id="1839754"/>
    <lineage>
        <taxon>Bacteria</taxon>
        <taxon>Bacillati</taxon>
        <taxon>Actinomycetota</taxon>
        <taxon>Actinomycetes</taxon>
        <taxon>Frankiales</taxon>
        <taxon>Frankiaceae</taxon>
        <taxon>Protofrankia</taxon>
    </lineage>
</organism>
<dbReference type="GO" id="GO:0016787">
    <property type="term" value="F:hydrolase activity"/>
    <property type="evidence" value="ECO:0007669"/>
    <property type="project" value="UniProtKB-KW"/>
</dbReference>
<keyword evidence="4" id="KW-1185">Reference proteome</keyword>
<dbReference type="SUPFAM" id="SSF56300">
    <property type="entry name" value="Metallo-dependent phosphatases"/>
    <property type="match status" value="1"/>
</dbReference>